<feature type="binding site" evidence="2">
    <location>
        <position position="211"/>
    </location>
    <ligand>
        <name>Fe cation</name>
        <dbReference type="ChEBI" id="CHEBI:24875"/>
    </ligand>
</feature>
<evidence type="ECO:0000313" key="3">
    <source>
        <dbReference type="EMBL" id="CUH66269.1"/>
    </source>
</evidence>
<comment type="function">
    <text evidence="2">Removes the formyl group from the N-terminal Met of newly synthesized proteins. Requires at least a dipeptide for an efficient rate of reaction. N-terminal L-methionine is a prerequisite for activity but the enzyme has broad specificity at other positions.</text>
</comment>
<organism evidence="3 4">
    <name type="scientific">Thalassovita gelatinovora</name>
    <name type="common">Thalassobius gelatinovorus</name>
    <dbReference type="NCBI Taxonomy" id="53501"/>
    <lineage>
        <taxon>Bacteria</taxon>
        <taxon>Pseudomonadati</taxon>
        <taxon>Pseudomonadota</taxon>
        <taxon>Alphaproteobacteria</taxon>
        <taxon>Rhodobacterales</taxon>
        <taxon>Roseobacteraceae</taxon>
        <taxon>Thalassovita</taxon>
    </lineage>
</organism>
<keyword evidence="2" id="KW-0648">Protein biosynthesis</keyword>
<dbReference type="PRINTS" id="PR01576">
    <property type="entry name" value="PDEFORMYLASE"/>
</dbReference>
<dbReference type="EC" id="3.5.1.88" evidence="2"/>
<comment type="catalytic activity">
    <reaction evidence="2">
        <text>N-terminal N-formyl-L-methionyl-[peptide] + H2O = N-terminal L-methionyl-[peptide] + formate</text>
        <dbReference type="Rhea" id="RHEA:24420"/>
        <dbReference type="Rhea" id="RHEA-COMP:10639"/>
        <dbReference type="Rhea" id="RHEA-COMP:10640"/>
        <dbReference type="ChEBI" id="CHEBI:15377"/>
        <dbReference type="ChEBI" id="CHEBI:15740"/>
        <dbReference type="ChEBI" id="CHEBI:49298"/>
        <dbReference type="ChEBI" id="CHEBI:64731"/>
        <dbReference type="EC" id="3.5.1.88"/>
    </reaction>
</comment>
<feature type="binding site" evidence="2">
    <location>
        <position position="169"/>
    </location>
    <ligand>
        <name>Fe cation</name>
        <dbReference type="ChEBI" id="CHEBI:24875"/>
    </ligand>
</feature>
<dbReference type="STRING" id="53501.SAMN04488043_10467"/>
<dbReference type="NCBIfam" id="NF001159">
    <property type="entry name" value="PRK00150.1-3"/>
    <property type="match status" value="1"/>
</dbReference>
<comment type="cofactor">
    <cofactor evidence="2">
        <name>Fe(2+)</name>
        <dbReference type="ChEBI" id="CHEBI:29033"/>
    </cofactor>
    <text evidence="2">Binds 1 Fe(2+) ion.</text>
</comment>
<proteinExistence type="inferred from homology"/>
<keyword evidence="2" id="KW-0479">Metal-binding</keyword>
<dbReference type="CDD" id="cd00487">
    <property type="entry name" value="Pep_deformylase"/>
    <property type="match status" value="1"/>
</dbReference>
<dbReference type="SUPFAM" id="SSF56420">
    <property type="entry name" value="Peptide deformylase"/>
    <property type="match status" value="1"/>
</dbReference>
<protein>
    <recommendedName>
        <fullName evidence="2">Peptide deformylase</fullName>
        <shortName evidence="2">PDF</shortName>
        <ecNumber evidence="2">3.5.1.88</ecNumber>
    </recommendedName>
    <alternativeName>
        <fullName evidence="2">Polypeptide deformylase</fullName>
    </alternativeName>
</protein>
<dbReference type="Proteomes" id="UP000051587">
    <property type="component" value="Unassembled WGS sequence"/>
</dbReference>
<dbReference type="HAMAP" id="MF_00163">
    <property type="entry name" value="Pep_deformylase"/>
    <property type="match status" value="1"/>
</dbReference>
<dbReference type="Gene3D" id="3.90.45.10">
    <property type="entry name" value="Peptide deformylase"/>
    <property type="match status" value="1"/>
</dbReference>
<dbReference type="GO" id="GO:0046872">
    <property type="term" value="F:metal ion binding"/>
    <property type="evidence" value="ECO:0007669"/>
    <property type="project" value="UniProtKB-KW"/>
</dbReference>
<evidence type="ECO:0000256" key="1">
    <source>
        <dbReference type="ARBA" id="ARBA00010759"/>
    </source>
</evidence>
<dbReference type="GO" id="GO:0042586">
    <property type="term" value="F:peptide deformylase activity"/>
    <property type="evidence" value="ECO:0007669"/>
    <property type="project" value="UniProtKB-UniRule"/>
</dbReference>
<sequence>MQLCAECGDVRLRWTKVPILLRILEVISLGWLKIGKLHFERLTIGDYFSALHAIFALFQNTGPLRLRGPYPKSTFMKRPILIHPDPRLKKQCAVVPDLSDDLRQLADDMLETMYDAPGIGLAAPQVGVLDRLIVLDCAKEKDETPRPLIMFNPKVIETSDEKNTYEEGCLSIPEQFAEIERPADVTVEWVDRDGNVQRETFADLWATCVQHEIDHLEGTLFIDYLKPMKRQMITRKMQKLKRERTRA</sequence>
<reference evidence="3 4" key="1">
    <citation type="submission" date="2015-09" db="EMBL/GenBank/DDBJ databases">
        <authorList>
            <consortium name="Swine Surveillance"/>
        </authorList>
    </citation>
    <scope>NUCLEOTIDE SEQUENCE [LARGE SCALE GENOMIC DNA]</scope>
    <source>
        <strain evidence="3 4">CECT 4357</strain>
    </source>
</reference>
<dbReference type="GO" id="GO:0006412">
    <property type="term" value="P:translation"/>
    <property type="evidence" value="ECO:0007669"/>
    <property type="project" value="UniProtKB-UniRule"/>
</dbReference>
<dbReference type="PANTHER" id="PTHR10458:SF22">
    <property type="entry name" value="PEPTIDE DEFORMYLASE"/>
    <property type="match status" value="1"/>
</dbReference>
<accession>A0A0P1FDX0</accession>
<evidence type="ECO:0000313" key="4">
    <source>
        <dbReference type="Proteomes" id="UP000051587"/>
    </source>
</evidence>
<dbReference type="AlphaFoldDB" id="A0A0P1FDX0"/>
<dbReference type="InterPro" id="IPR036821">
    <property type="entry name" value="Peptide_deformylase_sf"/>
</dbReference>
<dbReference type="PANTHER" id="PTHR10458">
    <property type="entry name" value="PEPTIDE DEFORMYLASE"/>
    <property type="match status" value="1"/>
</dbReference>
<name>A0A0P1FDX0_THAGE</name>
<keyword evidence="2" id="KW-0408">Iron</keyword>
<evidence type="ECO:0000256" key="2">
    <source>
        <dbReference type="HAMAP-Rule" id="MF_00163"/>
    </source>
</evidence>
<keyword evidence="2 3" id="KW-0378">Hydrolase</keyword>
<feature type="binding site" evidence="2">
    <location>
        <position position="215"/>
    </location>
    <ligand>
        <name>Fe cation</name>
        <dbReference type="ChEBI" id="CHEBI:24875"/>
    </ligand>
</feature>
<keyword evidence="4" id="KW-1185">Reference proteome</keyword>
<dbReference type="EMBL" id="CYSA01000023">
    <property type="protein sequence ID" value="CUH66269.1"/>
    <property type="molecule type" value="Genomic_DNA"/>
</dbReference>
<feature type="active site" evidence="2">
    <location>
        <position position="212"/>
    </location>
</feature>
<dbReference type="InterPro" id="IPR023635">
    <property type="entry name" value="Peptide_deformylase"/>
</dbReference>
<comment type="similarity">
    <text evidence="1 2">Belongs to the polypeptide deformylase family.</text>
</comment>
<gene>
    <name evidence="3" type="primary">def_1</name>
    <name evidence="2" type="synonym">def</name>
    <name evidence="3" type="ORF">TG4357_02336</name>
</gene>
<dbReference type="NCBIfam" id="TIGR00079">
    <property type="entry name" value="pept_deformyl"/>
    <property type="match status" value="1"/>
</dbReference>
<dbReference type="Pfam" id="PF01327">
    <property type="entry name" value="Pep_deformylase"/>
    <property type="match status" value="1"/>
</dbReference>